<evidence type="ECO:0000256" key="6">
    <source>
        <dbReference type="RuleBase" id="RU003945"/>
    </source>
</evidence>
<evidence type="ECO:0000313" key="9">
    <source>
        <dbReference type="EMBL" id="KIJ99379.1"/>
    </source>
</evidence>
<evidence type="ECO:0000256" key="1">
    <source>
        <dbReference type="ARBA" id="ARBA00004141"/>
    </source>
</evidence>
<reference evidence="9 10" key="1">
    <citation type="submission" date="2014-04" db="EMBL/GenBank/DDBJ databases">
        <authorList>
            <consortium name="DOE Joint Genome Institute"/>
            <person name="Kuo A."/>
            <person name="Kohler A."/>
            <person name="Nagy L.G."/>
            <person name="Floudas D."/>
            <person name="Copeland A."/>
            <person name="Barry K.W."/>
            <person name="Cichocki N."/>
            <person name="Veneault-Fourrey C."/>
            <person name="LaButti K."/>
            <person name="Lindquist E.A."/>
            <person name="Lipzen A."/>
            <person name="Lundell T."/>
            <person name="Morin E."/>
            <person name="Murat C."/>
            <person name="Sun H."/>
            <person name="Tunlid A."/>
            <person name="Henrissat B."/>
            <person name="Grigoriev I.V."/>
            <person name="Hibbett D.S."/>
            <person name="Martin F."/>
            <person name="Nordberg H.P."/>
            <person name="Cantor M.N."/>
            <person name="Hua S.X."/>
        </authorList>
    </citation>
    <scope>NUCLEOTIDE SEQUENCE [LARGE SCALE GENOMIC DNA]</scope>
    <source>
        <strain evidence="9 10">LaAM-08-1</strain>
    </source>
</reference>
<dbReference type="InterPro" id="IPR028055">
    <property type="entry name" value="YidC/Oxa/ALB_C"/>
</dbReference>
<evidence type="ECO:0000256" key="3">
    <source>
        <dbReference type="ARBA" id="ARBA00022692"/>
    </source>
</evidence>
<dbReference type="GO" id="GO:0032977">
    <property type="term" value="F:membrane insertase activity"/>
    <property type="evidence" value="ECO:0007669"/>
    <property type="project" value="InterPro"/>
</dbReference>
<dbReference type="AlphaFoldDB" id="A0A0C9WNU6"/>
<dbReference type="Pfam" id="PF02096">
    <property type="entry name" value="60KD_IMP"/>
    <property type="match status" value="1"/>
</dbReference>
<sequence length="234" mass="26754">MKHIVAKDVFEEMKRVGIRGDKEYLKQYHARRCEADLTALRKKLLQKHKCGPLRTMILPPLSQLPVFIGFTVVLGRLSQDPTPFDSESFLTLTTLAHPDPTMTIPIVLGLITMANVESNNWLMNAAERAKLRRFEQEKAKRITEEGKRSIELGKVVKTALRGLSVLRIIVASVTPGSIALYWVTSATFGLIQTYVMDWMDIRRKRLLAMSVQVSDQHNEEHRVKQQHQPARKRS</sequence>
<dbReference type="InterPro" id="IPR001708">
    <property type="entry name" value="YidC/ALB3/OXA1/COX18"/>
</dbReference>
<accession>A0A0C9WNU6</accession>
<dbReference type="OrthoDB" id="2436667at2759"/>
<keyword evidence="4 7" id="KW-1133">Transmembrane helix</keyword>
<keyword evidence="10" id="KW-1185">Reference proteome</keyword>
<dbReference type="Proteomes" id="UP000054477">
    <property type="component" value="Unassembled WGS sequence"/>
</dbReference>
<dbReference type="GO" id="GO:0032979">
    <property type="term" value="P:protein insertion into mitochondrial inner membrane from matrix"/>
    <property type="evidence" value="ECO:0007669"/>
    <property type="project" value="TreeGrafter"/>
</dbReference>
<organism evidence="9 10">
    <name type="scientific">Laccaria amethystina LaAM-08-1</name>
    <dbReference type="NCBI Taxonomy" id="1095629"/>
    <lineage>
        <taxon>Eukaryota</taxon>
        <taxon>Fungi</taxon>
        <taxon>Dikarya</taxon>
        <taxon>Basidiomycota</taxon>
        <taxon>Agaricomycotina</taxon>
        <taxon>Agaricomycetes</taxon>
        <taxon>Agaricomycetidae</taxon>
        <taxon>Agaricales</taxon>
        <taxon>Agaricineae</taxon>
        <taxon>Hydnangiaceae</taxon>
        <taxon>Laccaria</taxon>
    </lineage>
</organism>
<evidence type="ECO:0000259" key="8">
    <source>
        <dbReference type="Pfam" id="PF02096"/>
    </source>
</evidence>
<reference evidence="10" key="2">
    <citation type="submission" date="2015-01" db="EMBL/GenBank/DDBJ databases">
        <title>Evolutionary Origins and Diversification of the Mycorrhizal Mutualists.</title>
        <authorList>
            <consortium name="DOE Joint Genome Institute"/>
            <consortium name="Mycorrhizal Genomics Consortium"/>
            <person name="Kohler A."/>
            <person name="Kuo A."/>
            <person name="Nagy L.G."/>
            <person name="Floudas D."/>
            <person name="Copeland A."/>
            <person name="Barry K.W."/>
            <person name="Cichocki N."/>
            <person name="Veneault-Fourrey C."/>
            <person name="LaButti K."/>
            <person name="Lindquist E.A."/>
            <person name="Lipzen A."/>
            <person name="Lundell T."/>
            <person name="Morin E."/>
            <person name="Murat C."/>
            <person name="Riley R."/>
            <person name="Ohm R."/>
            <person name="Sun H."/>
            <person name="Tunlid A."/>
            <person name="Henrissat B."/>
            <person name="Grigoriev I.V."/>
            <person name="Hibbett D.S."/>
            <person name="Martin F."/>
        </authorList>
    </citation>
    <scope>NUCLEOTIDE SEQUENCE [LARGE SCALE GENOMIC DNA]</scope>
    <source>
        <strain evidence="10">LaAM-08-1</strain>
    </source>
</reference>
<comment type="subcellular location">
    <subcellularLocation>
        <location evidence="1 6">Membrane</location>
        <topology evidence="1 6">Multi-pass membrane protein</topology>
    </subcellularLocation>
</comment>
<proteinExistence type="inferred from homology"/>
<evidence type="ECO:0000256" key="7">
    <source>
        <dbReference type="SAM" id="Phobius"/>
    </source>
</evidence>
<evidence type="ECO:0000313" key="10">
    <source>
        <dbReference type="Proteomes" id="UP000054477"/>
    </source>
</evidence>
<evidence type="ECO:0000256" key="5">
    <source>
        <dbReference type="ARBA" id="ARBA00023136"/>
    </source>
</evidence>
<protein>
    <recommendedName>
        <fullName evidence="8">Membrane insertase YidC/Oxa/ALB C-terminal domain-containing protein</fullName>
    </recommendedName>
</protein>
<dbReference type="STRING" id="1095629.A0A0C9WNU6"/>
<dbReference type="GO" id="GO:0033617">
    <property type="term" value="P:mitochondrial respiratory chain complex IV assembly"/>
    <property type="evidence" value="ECO:0007669"/>
    <property type="project" value="TreeGrafter"/>
</dbReference>
<feature type="transmembrane region" description="Helical" evidence="7">
    <location>
        <begin position="179"/>
        <end position="199"/>
    </location>
</feature>
<dbReference type="HOGENOM" id="CLU_109454_0_0_1"/>
<dbReference type="PANTHER" id="PTHR12428:SF65">
    <property type="entry name" value="CYTOCHROME C OXIDASE ASSEMBLY PROTEIN COX18, MITOCHONDRIAL"/>
    <property type="match status" value="1"/>
</dbReference>
<comment type="similarity">
    <text evidence="2 6">Belongs to the OXA1/ALB3/YidC family.</text>
</comment>
<dbReference type="PANTHER" id="PTHR12428">
    <property type="entry name" value="OXA1"/>
    <property type="match status" value="1"/>
</dbReference>
<keyword evidence="3 6" id="KW-0812">Transmembrane</keyword>
<evidence type="ECO:0000256" key="2">
    <source>
        <dbReference type="ARBA" id="ARBA00009877"/>
    </source>
</evidence>
<dbReference type="GO" id="GO:0005743">
    <property type="term" value="C:mitochondrial inner membrane"/>
    <property type="evidence" value="ECO:0007669"/>
    <property type="project" value="TreeGrafter"/>
</dbReference>
<dbReference type="EMBL" id="KN838648">
    <property type="protein sequence ID" value="KIJ99379.1"/>
    <property type="molecule type" value="Genomic_DNA"/>
</dbReference>
<evidence type="ECO:0000256" key="4">
    <source>
        <dbReference type="ARBA" id="ARBA00022989"/>
    </source>
</evidence>
<keyword evidence="5 7" id="KW-0472">Membrane</keyword>
<gene>
    <name evidence="9" type="ORF">K443DRAFT_680001</name>
</gene>
<feature type="domain" description="Membrane insertase YidC/Oxa/ALB C-terminal" evidence="8">
    <location>
        <begin position="34"/>
        <end position="196"/>
    </location>
</feature>
<name>A0A0C9WNU6_9AGAR</name>